<evidence type="ECO:0008006" key="6">
    <source>
        <dbReference type="Google" id="ProtNLM"/>
    </source>
</evidence>
<dbReference type="GO" id="GO:0003697">
    <property type="term" value="F:single-stranded DNA binding"/>
    <property type="evidence" value="ECO:0007669"/>
    <property type="project" value="InterPro"/>
</dbReference>
<dbReference type="AlphaFoldDB" id="A0A269PFX9"/>
<dbReference type="InterPro" id="IPR012340">
    <property type="entry name" value="NA-bd_OB-fold"/>
</dbReference>
<organism evidence="4 5">
    <name type="scientific">Corynebacterium hadale</name>
    <dbReference type="NCBI Taxonomy" id="2026255"/>
    <lineage>
        <taxon>Bacteria</taxon>
        <taxon>Bacillati</taxon>
        <taxon>Actinomycetota</taxon>
        <taxon>Actinomycetes</taxon>
        <taxon>Mycobacteriales</taxon>
        <taxon>Corynebacteriaceae</taxon>
        <taxon>Corynebacterium</taxon>
    </lineage>
</organism>
<dbReference type="RefSeq" id="WP_095275410.1">
    <property type="nucleotide sequence ID" value="NZ_CP047655.1"/>
</dbReference>
<dbReference type="EMBL" id="NQMQ01000002">
    <property type="protein sequence ID" value="PAJ70944.1"/>
    <property type="molecule type" value="Genomic_DNA"/>
</dbReference>
<evidence type="ECO:0000313" key="4">
    <source>
        <dbReference type="EMBL" id="PAJ70944.1"/>
    </source>
</evidence>
<name>A0A269PFX9_9CORY</name>
<feature type="compositionally biased region" description="Low complexity" evidence="3">
    <location>
        <begin position="198"/>
        <end position="209"/>
    </location>
</feature>
<feature type="compositionally biased region" description="Basic and acidic residues" evidence="3">
    <location>
        <begin position="150"/>
        <end position="183"/>
    </location>
</feature>
<dbReference type="Pfam" id="PF00436">
    <property type="entry name" value="SSB"/>
    <property type="match status" value="1"/>
</dbReference>
<keyword evidence="1 2" id="KW-0238">DNA-binding</keyword>
<sequence>MSHLHTHIHGNLIDNPDLRVFKDTDSVLCKFRLATSRRRPTEEKDSSGKVLWEDVDQLYIDVECWGQLATNVAASLKRGLPVSVCGKLVTETWLVDAPEGAEQEKLKRSKIVLKATQVAFDLARHQVSSVRSEPVGNTLAGQEPLRAKTTEELTRDSRGDVTDRLMSEEDATGHAKRAKEREPVLVGAAAGGGGAGGANAADSADSSDSADAEGVPF</sequence>
<reference evidence="4 5" key="1">
    <citation type="submission" date="2017-08" db="EMBL/GenBank/DDBJ databases">
        <authorList>
            <person name="de Groot N.N."/>
        </authorList>
    </citation>
    <scope>NUCLEOTIDE SEQUENCE [LARGE SCALE GENOMIC DNA]</scope>
    <source>
        <strain evidence="4 5">NBT06-6</strain>
    </source>
</reference>
<dbReference type="CDD" id="cd04496">
    <property type="entry name" value="SSB_OBF"/>
    <property type="match status" value="1"/>
</dbReference>
<dbReference type="SUPFAM" id="SSF50249">
    <property type="entry name" value="Nucleic acid-binding proteins"/>
    <property type="match status" value="1"/>
</dbReference>
<accession>A0A269PFX9</accession>
<comment type="caution">
    <text evidence="4">The sequence shown here is derived from an EMBL/GenBank/DDBJ whole genome shotgun (WGS) entry which is preliminary data.</text>
</comment>
<proteinExistence type="predicted"/>
<dbReference type="InterPro" id="IPR000424">
    <property type="entry name" value="Primosome_PriB/ssb"/>
</dbReference>
<dbReference type="PROSITE" id="PS50935">
    <property type="entry name" value="SSB"/>
    <property type="match status" value="1"/>
</dbReference>
<dbReference type="Gene3D" id="2.40.50.140">
    <property type="entry name" value="Nucleic acid-binding proteins"/>
    <property type="match status" value="1"/>
</dbReference>
<gene>
    <name evidence="4" type="ORF">CIG21_01845</name>
</gene>
<protein>
    <recommendedName>
        <fullName evidence="6">Single-stranded DNA-binding protein</fullName>
    </recommendedName>
</protein>
<dbReference type="Proteomes" id="UP000215771">
    <property type="component" value="Unassembled WGS sequence"/>
</dbReference>
<evidence type="ECO:0000256" key="1">
    <source>
        <dbReference type="ARBA" id="ARBA00023125"/>
    </source>
</evidence>
<evidence type="ECO:0000313" key="5">
    <source>
        <dbReference type="Proteomes" id="UP000215771"/>
    </source>
</evidence>
<feature type="region of interest" description="Disordered" evidence="3">
    <location>
        <begin position="150"/>
        <end position="217"/>
    </location>
</feature>
<evidence type="ECO:0000256" key="3">
    <source>
        <dbReference type="SAM" id="MobiDB-lite"/>
    </source>
</evidence>
<evidence type="ECO:0000256" key="2">
    <source>
        <dbReference type="PROSITE-ProRule" id="PRU00252"/>
    </source>
</evidence>